<keyword evidence="11" id="KW-0472">Membrane</keyword>
<keyword evidence="7 10" id="KW-0720">Serine protease</keyword>
<comment type="caution">
    <text evidence="16">The sequence shown here is derived from an EMBL/GenBank/DDBJ whole genome shotgun (WGS) entry which is preliminary data.</text>
</comment>
<dbReference type="Proteomes" id="UP001151287">
    <property type="component" value="Unassembled WGS sequence"/>
</dbReference>
<feature type="domain" description="PA" evidence="13">
    <location>
        <begin position="374"/>
        <end position="459"/>
    </location>
</feature>
<dbReference type="InterPro" id="IPR037045">
    <property type="entry name" value="S8pro/Inhibitor_I9_sf"/>
</dbReference>
<evidence type="ECO:0000256" key="4">
    <source>
        <dbReference type="ARBA" id="ARBA00022670"/>
    </source>
</evidence>
<evidence type="ECO:0000256" key="9">
    <source>
        <dbReference type="PIRSR" id="PIRSR615500-1"/>
    </source>
</evidence>
<dbReference type="GO" id="GO:0006508">
    <property type="term" value="P:proteolysis"/>
    <property type="evidence" value="ECO:0007669"/>
    <property type="project" value="UniProtKB-KW"/>
</dbReference>
<dbReference type="Pfam" id="PF17766">
    <property type="entry name" value="fn3_6"/>
    <property type="match status" value="1"/>
</dbReference>
<dbReference type="InterPro" id="IPR041469">
    <property type="entry name" value="Subtilisin-like_FN3"/>
</dbReference>
<dbReference type="PROSITE" id="PS51892">
    <property type="entry name" value="SUBTILASE"/>
    <property type="match status" value="1"/>
</dbReference>
<evidence type="ECO:0000259" key="12">
    <source>
        <dbReference type="Pfam" id="PF00082"/>
    </source>
</evidence>
<dbReference type="PANTHER" id="PTHR10795">
    <property type="entry name" value="PROPROTEIN CONVERTASE SUBTILISIN/KEXIN"/>
    <property type="match status" value="1"/>
</dbReference>
<dbReference type="PROSITE" id="PS00136">
    <property type="entry name" value="SUBTILASE_ASP"/>
    <property type="match status" value="1"/>
</dbReference>
<dbReference type="PRINTS" id="PR00723">
    <property type="entry name" value="SUBTILISIN"/>
</dbReference>
<comment type="similarity">
    <text evidence="2 10">Belongs to the peptidase S8 family.</text>
</comment>
<evidence type="ECO:0000256" key="3">
    <source>
        <dbReference type="ARBA" id="ARBA00022525"/>
    </source>
</evidence>
<keyword evidence="17" id="KW-1185">Reference proteome</keyword>
<dbReference type="InterPro" id="IPR034197">
    <property type="entry name" value="Peptidases_S8_3"/>
</dbReference>
<dbReference type="CDD" id="cd04852">
    <property type="entry name" value="Peptidases_S8_3"/>
    <property type="match status" value="1"/>
</dbReference>
<accession>A0A9Q0C9F9</accession>
<keyword evidence="11" id="KW-0812">Transmembrane</keyword>
<dbReference type="InterPro" id="IPR045051">
    <property type="entry name" value="SBT"/>
</dbReference>
<dbReference type="SUPFAM" id="SSF52743">
    <property type="entry name" value="Subtilisin-like"/>
    <property type="match status" value="1"/>
</dbReference>
<reference evidence="16" key="1">
    <citation type="journal article" date="2022" name="Cell">
        <title>Repeat-based holocentromeres influence genome architecture and karyotype evolution.</title>
        <authorList>
            <person name="Hofstatter P.G."/>
            <person name="Thangavel G."/>
            <person name="Lux T."/>
            <person name="Neumann P."/>
            <person name="Vondrak T."/>
            <person name="Novak P."/>
            <person name="Zhang M."/>
            <person name="Costa L."/>
            <person name="Castellani M."/>
            <person name="Scott A."/>
            <person name="Toegelov H."/>
            <person name="Fuchs J."/>
            <person name="Mata-Sucre Y."/>
            <person name="Dias Y."/>
            <person name="Vanzela A.L.L."/>
            <person name="Huettel B."/>
            <person name="Almeida C.C.S."/>
            <person name="Simkova H."/>
            <person name="Souza G."/>
            <person name="Pedrosa-Harand A."/>
            <person name="Macas J."/>
            <person name="Mayer K.F.X."/>
            <person name="Houben A."/>
            <person name="Marques A."/>
        </authorList>
    </citation>
    <scope>NUCLEOTIDE SEQUENCE</scope>
    <source>
        <strain evidence="16">RhyBre1mFocal</strain>
    </source>
</reference>
<keyword evidence="11" id="KW-1133">Transmembrane helix</keyword>
<dbReference type="Pfam" id="PF05922">
    <property type="entry name" value="Inhibitor_I9"/>
    <property type="match status" value="1"/>
</dbReference>
<keyword evidence="4 10" id="KW-0645">Protease</keyword>
<evidence type="ECO:0000259" key="13">
    <source>
        <dbReference type="Pfam" id="PF02225"/>
    </source>
</evidence>
<evidence type="ECO:0000256" key="2">
    <source>
        <dbReference type="ARBA" id="ARBA00011073"/>
    </source>
</evidence>
<dbReference type="GO" id="GO:0004252">
    <property type="term" value="F:serine-type endopeptidase activity"/>
    <property type="evidence" value="ECO:0007669"/>
    <property type="project" value="UniProtKB-UniRule"/>
</dbReference>
<dbReference type="InterPro" id="IPR036852">
    <property type="entry name" value="Peptidase_S8/S53_dom_sf"/>
</dbReference>
<evidence type="ECO:0000256" key="7">
    <source>
        <dbReference type="ARBA" id="ARBA00022825"/>
    </source>
</evidence>
<feature type="active site" description="Charge relay system" evidence="9 10">
    <location>
        <position position="538"/>
    </location>
</feature>
<dbReference type="GO" id="GO:0005576">
    <property type="term" value="C:extracellular region"/>
    <property type="evidence" value="ECO:0007669"/>
    <property type="project" value="UniProtKB-SubCell"/>
</dbReference>
<feature type="domain" description="Peptidase S8/S53" evidence="12">
    <location>
        <begin position="142"/>
        <end position="582"/>
    </location>
</feature>
<feature type="domain" description="Subtilisin-like protease fibronectin type-III" evidence="15">
    <location>
        <begin position="654"/>
        <end position="747"/>
    </location>
</feature>
<dbReference type="InterPro" id="IPR003137">
    <property type="entry name" value="PA_domain"/>
</dbReference>
<protein>
    <recommendedName>
        <fullName evidence="18">Subtilisin-like protease SBT1.2</fullName>
    </recommendedName>
</protein>
<evidence type="ECO:0000256" key="6">
    <source>
        <dbReference type="ARBA" id="ARBA00022801"/>
    </source>
</evidence>
<dbReference type="Gene3D" id="2.60.40.2310">
    <property type="match status" value="1"/>
</dbReference>
<evidence type="ECO:0000259" key="15">
    <source>
        <dbReference type="Pfam" id="PF17766"/>
    </source>
</evidence>
<evidence type="ECO:0000313" key="16">
    <source>
        <dbReference type="EMBL" id="KAJ1689662.1"/>
    </source>
</evidence>
<dbReference type="InterPro" id="IPR000209">
    <property type="entry name" value="Peptidase_S8/S53_dom"/>
</dbReference>
<keyword evidence="8" id="KW-0325">Glycoprotein</keyword>
<evidence type="ECO:0000256" key="1">
    <source>
        <dbReference type="ARBA" id="ARBA00004613"/>
    </source>
</evidence>
<evidence type="ECO:0000256" key="8">
    <source>
        <dbReference type="ARBA" id="ARBA00023180"/>
    </source>
</evidence>
<dbReference type="InterPro" id="IPR023827">
    <property type="entry name" value="Peptidase_S8_Asp-AS"/>
</dbReference>
<evidence type="ECO:0000313" key="17">
    <source>
        <dbReference type="Proteomes" id="UP001151287"/>
    </source>
</evidence>
<organism evidence="16 17">
    <name type="scientific">Rhynchospora breviuscula</name>
    <dbReference type="NCBI Taxonomy" id="2022672"/>
    <lineage>
        <taxon>Eukaryota</taxon>
        <taxon>Viridiplantae</taxon>
        <taxon>Streptophyta</taxon>
        <taxon>Embryophyta</taxon>
        <taxon>Tracheophyta</taxon>
        <taxon>Spermatophyta</taxon>
        <taxon>Magnoliopsida</taxon>
        <taxon>Liliopsida</taxon>
        <taxon>Poales</taxon>
        <taxon>Cyperaceae</taxon>
        <taxon>Cyperoideae</taxon>
        <taxon>Rhynchosporeae</taxon>
        <taxon>Rhynchospora</taxon>
    </lineage>
</organism>
<gene>
    <name evidence="16" type="ORF">LUZ63_013817</name>
</gene>
<name>A0A9Q0C9F9_9POAL</name>
<dbReference type="CDD" id="cd02120">
    <property type="entry name" value="PA_subtilisin_like"/>
    <property type="match status" value="1"/>
</dbReference>
<comment type="subcellular location">
    <subcellularLocation>
        <location evidence="1">Secreted</location>
    </subcellularLocation>
</comment>
<proteinExistence type="inferred from homology"/>
<dbReference type="Gene3D" id="3.50.30.30">
    <property type="match status" value="1"/>
</dbReference>
<dbReference type="InterPro" id="IPR046450">
    <property type="entry name" value="PA_dom_sf"/>
</dbReference>
<dbReference type="Gene3D" id="3.30.70.80">
    <property type="entry name" value="Peptidase S8 propeptide/proteinase inhibitor I9"/>
    <property type="match status" value="1"/>
</dbReference>
<dbReference type="Pfam" id="PF02225">
    <property type="entry name" value="PA"/>
    <property type="match status" value="1"/>
</dbReference>
<feature type="active site" description="Charge relay system" evidence="9 10">
    <location>
        <position position="213"/>
    </location>
</feature>
<evidence type="ECO:0000256" key="11">
    <source>
        <dbReference type="SAM" id="Phobius"/>
    </source>
</evidence>
<dbReference type="FunFam" id="3.50.30.30:FF:000005">
    <property type="entry name" value="subtilisin-like protease SBT1.5"/>
    <property type="match status" value="1"/>
</dbReference>
<dbReference type="InterPro" id="IPR015500">
    <property type="entry name" value="Peptidase_S8_subtilisin-rel"/>
</dbReference>
<keyword evidence="6 10" id="KW-0378">Hydrolase</keyword>
<dbReference type="FunFam" id="3.40.50.200:FF:000006">
    <property type="entry name" value="Subtilisin-like protease SBT1.5"/>
    <property type="match status" value="1"/>
</dbReference>
<sequence length="756" mass="82792">MDSKRASLLQHLYILILIYSFGFSAVAANDDHNKLQNYIVFVRPATDINTSVLENTEKWHNSLLSTVFKNSSASRLIYSYNTVVNGFAARLTEEEVQELLKHSWCVRAILANNRYKLTTTQTPKFLKLRGRGGLWRRTKNMGDGMIIGVIDSGIWPDHPSFSGRGMPNPPAKWKGHCDFKSKFCNNKLIGAKSFLRAGAEEQKHIPPFDTGSHGTHTASTAAGAFVKNISVFGNAMGLASGMAPRAHIAVYRVCKDEESCEEPDILRAIDEAVKDGCDVISISLGGESKPFYDDPISIGGFTASLKGVFVSTAAGNEGPLPFTLSNDAPWLLTVAASTISKRFVSTVKLGNGLQLDGESVYQPNINIWMPKMFPLVYLGKVRDIKSGQCLKLDRKQVSGKIVICDRGGSDRIQKGLEVSNAGGVGMILVNYKEDGYDTIQDKYEVLPASNINYFDGEKLKKYIRSTKDPVATLVFKGVVMDNIRSPSIANFSSRGPSKQNSFILKPDITGPGVNILAAVPPVKAGKKIYYFDLMSGTSMACPHLSGIAALIKKAHPTWSPAAIKSAIMTTAYWQSLDRKPMTNGNHLRANAYDMGAGHVDPSKALNPGLVYDIHIKEYVPYLCGLGYSDDKIEVITHPLPPVKCAKTKAIPQEQLNYPSIVVPLSTGNAVIYRTVTNVGDEKDSYKAKIKVPRGVSATVIPDTLNFTRVYEKKTFKIVFKWVGGNKVNSFGDLTWISKRHVVRSPIALQLAAETLA</sequence>
<dbReference type="AlphaFoldDB" id="A0A9Q0C9F9"/>
<evidence type="ECO:0008006" key="18">
    <source>
        <dbReference type="Google" id="ProtNLM"/>
    </source>
</evidence>
<dbReference type="Pfam" id="PF00082">
    <property type="entry name" value="Peptidase_S8"/>
    <property type="match status" value="1"/>
</dbReference>
<evidence type="ECO:0000259" key="14">
    <source>
        <dbReference type="Pfam" id="PF05922"/>
    </source>
</evidence>
<dbReference type="InterPro" id="IPR010259">
    <property type="entry name" value="S8pro/Inhibitor_I9"/>
</dbReference>
<keyword evidence="3" id="KW-0964">Secreted</keyword>
<keyword evidence="5" id="KW-0732">Signal</keyword>
<evidence type="ECO:0000256" key="10">
    <source>
        <dbReference type="PROSITE-ProRule" id="PRU01240"/>
    </source>
</evidence>
<dbReference type="SUPFAM" id="SSF52025">
    <property type="entry name" value="PA domain"/>
    <property type="match status" value="1"/>
</dbReference>
<feature type="transmembrane region" description="Helical" evidence="11">
    <location>
        <begin position="12"/>
        <end position="28"/>
    </location>
</feature>
<feature type="active site" description="Charge relay system" evidence="9 10">
    <location>
        <position position="151"/>
    </location>
</feature>
<feature type="domain" description="Inhibitor I9" evidence="14">
    <location>
        <begin position="38"/>
        <end position="117"/>
    </location>
</feature>
<dbReference type="EMBL" id="JAMQYH010000004">
    <property type="protein sequence ID" value="KAJ1689662.1"/>
    <property type="molecule type" value="Genomic_DNA"/>
</dbReference>
<evidence type="ECO:0000256" key="5">
    <source>
        <dbReference type="ARBA" id="ARBA00022729"/>
    </source>
</evidence>
<dbReference type="OrthoDB" id="749792at2759"/>
<dbReference type="Gene3D" id="3.40.50.200">
    <property type="entry name" value="Peptidase S8/S53 domain"/>
    <property type="match status" value="1"/>
</dbReference>